<dbReference type="AlphaFoldDB" id="A0A0C6FNP3"/>
<reference evidence="3" key="2">
    <citation type="submission" date="2015-01" db="EMBL/GenBank/DDBJ databases">
        <title>Complete genome sequence of Methylobacterium aquaticum strain 22A.</title>
        <authorList>
            <person name="Tani A."/>
            <person name="Ogura Y."/>
            <person name="Hayashi T."/>
        </authorList>
    </citation>
    <scope>NUCLEOTIDE SEQUENCE [LARGE SCALE GENOMIC DNA]</scope>
    <source>
        <strain evidence="3">MA-22A</strain>
    </source>
</reference>
<protein>
    <submittedName>
        <fullName evidence="2">Uncharacterized protein</fullName>
    </submittedName>
</protein>
<organism evidence="2 3">
    <name type="scientific">Methylobacterium aquaticum</name>
    <dbReference type="NCBI Taxonomy" id="270351"/>
    <lineage>
        <taxon>Bacteria</taxon>
        <taxon>Pseudomonadati</taxon>
        <taxon>Pseudomonadota</taxon>
        <taxon>Alphaproteobacteria</taxon>
        <taxon>Hyphomicrobiales</taxon>
        <taxon>Methylobacteriaceae</taxon>
        <taxon>Methylobacterium</taxon>
    </lineage>
</organism>
<reference evidence="2 3" key="1">
    <citation type="journal article" date="2015" name="Genome Announc.">
        <title>Complete Genome Sequence of Methylobacterium aquaticum Strain 22A, Isolated from Racomitrium japonicum Moss.</title>
        <authorList>
            <person name="Tani A."/>
            <person name="Ogura Y."/>
            <person name="Hayashi T."/>
            <person name="Kimbara K."/>
        </authorList>
    </citation>
    <scope>NUCLEOTIDE SEQUENCE [LARGE SCALE GENOMIC DNA]</scope>
    <source>
        <strain evidence="2 3">MA-22A</strain>
    </source>
</reference>
<dbReference type="PATRIC" id="fig|270351.10.peg.3677"/>
<gene>
    <name evidence="2" type="ORF">Maq22A_c19035</name>
</gene>
<dbReference type="Proteomes" id="UP000061432">
    <property type="component" value="Chromosome"/>
</dbReference>
<dbReference type="KEGG" id="maqu:Maq22A_c19035"/>
<sequence>MMSALVSISGLAAAPASAQSRADRERCAESVGIQTHRNGRNVWIRNRVPSKTYYAFLRCTDALVMKRADATPGRR</sequence>
<accession>A0A0C6FNP3</accession>
<name>A0A0C6FNP3_9HYPH</name>
<evidence type="ECO:0000313" key="3">
    <source>
        <dbReference type="Proteomes" id="UP000061432"/>
    </source>
</evidence>
<evidence type="ECO:0000313" key="2">
    <source>
        <dbReference type="EMBL" id="BAQ46884.1"/>
    </source>
</evidence>
<dbReference type="RefSeq" id="WP_060847926.1">
    <property type="nucleotide sequence ID" value="NZ_AP014704.1"/>
</dbReference>
<proteinExistence type="predicted"/>
<dbReference type="OrthoDB" id="9953665at2"/>
<feature type="compositionally biased region" description="Low complexity" evidence="1">
    <location>
        <begin position="7"/>
        <end position="20"/>
    </location>
</feature>
<evidence type="ECO:0000256" key="1">
    <source>
        <dbReference type="SAM" id="MobiDB-lite"/>
    </source>
</evidence>
<dbReference type="EMBL" id="AP014704">
    <property type="protein sequence ID" value="BAQ46884.1"/>
    <property type="molecule type" value="Genomic_DNA"/>
</dbReference>
<feature type="region of interest" description="Disordered" evidence="1">
    <location>
        <begin position="1"/>
        <end position="24"/>
    </location>
</feature>